<dbReference type="EMBL" id="BK032565">
    <property type="protein sequence ID" value="DAF48235.1"/>
    <property type="molecule type" value="Genomic_DNA"/>
</dbReference>
<organism evidence="1">
    <name type="scientific">Siphoviridae sp. ctJLl6</name>
    <dbReference type="NCBI Taxonomy" id="2827836"/>
    <lineage>
        <taxon>Viruses</taxon>
        <taxon>Duplodnaviria</taxon>
        <taxon>Heunggongvirae</taxon>
        <taxon>Uroviricota</taxon>
        <taxon>Caudoviricetes</taxon>
    </lineage>
</organism>
<evidence type="ECO:0000313" key="1">
    <source>
        <dbReference type="EMBL" id="DAF48235.1"/>
    </source>
</evidence>
<accession>A0A8S5SBN9</accession>
<protein>
    <submittedName>
        <fullName evidence="1">Uncharacterized protein</fullName>
    </submittedName>
</protein>
<name>A0A8S5SBN9_9CAUD</name>
<proteinExistence type="predicted"/>
<reference evidence="1" key="1">
    <citation type="journal article" date="2021" name="Proc. Natl. Acad. Sci. U.S.A.">
        <title>A Catalog of Tens of Thousands of Viruses from Human Metagenomes Reveals Hidden Associations with Chronic Diseases.</title>
        <authorList>
            <person name="Tisza M.J."/>
            <person name="Buck C.B."/>
        </authorList>
    </citation>
    <scope>NUCLEOTIDE SEQUENCE</scope>
    <source>
        <strain evidence="1">CtJLl6</strain>
    </source>
</reference>
<sequence>MHNKFEVNNFMKKLKTLYFEDFVDFACEASDMYDSMNDDFKTVGIIAKYEEAKEILQQLICIGYDIAHIKLYDELFDEYYDEYIINLTSSGIYCEKFKHKNEYIKEDSTITYVSNECNSACLKHIDSNKILCFEIDSEEYEIGDDLEIGLWDDGCDCCEECCPYEYDEDMHGFTATRNSEDGYSSVSFYSTEKIDTNEMKDLLEIFGL</sequence>